<dbReference type="InterPro" id="IPR050493">
    <property type="entry name" value="FAD-dep_Monooxygenase_BioMet"/>
</dbReference>
<dbReference type="GO" id="GO:0071949">
    <property type="term" value="F:FAD binding"/>
    <property type="evidence" value="ECO:0007669"/>
    <property type="project" value="InterPro"/>
</dbReference>
<organism evidence="7 8">
    <name type="scientific">Glaciecola nitratireducens (strain JCM 12485 / KCTC 12276 / FR1064)</name>
    <dbReference type="NCBI Taxonomy" id="1085623"/>
    <lineage>
        <taxon>Bacteria</taxon>
        <taxon>Pseudomonadati</taxon>
        <taxon>Pseudomonadota</taxon>
        <taxon>Gammaproteobacteria</taxon>
        <taxon>Alteromonadales</taxon>
        <taxon>Alteromonadaceae</taxon>
        <taxon>Brumicola</taxon>
    </lineage>
</organism>
<dbReference type="Pfam" id="PF01494">
    <property type="entry name" value="FAD_binding_3"/>
    <property type="match status" value="1"/>
</dbReference>
<evidence type="ECO:0000313" key="7">
    <source>
        <dbReference type="EMBL" id="AEP31103.1"/>
    </source>
</evidence>
<evidence type="ECO:0000259" key="6">
    <source>
        <dbReference type="Pfam" id="PF01494"/>
    </source>
</evidence>
<keyword evidence="3" id="KW-0274">FAD</keyword>
<evidence type="ECO:0000256" key="3">
    <source>
        <dbReference type="ARBA" id="ARBA00022827"/>
    </source>
</evidence>
<dbReference type="PANTHER" id="PTHR13789">
    <property type="entry name" value="MONOOXYGENASE"/>
    <property type="match status" value="1"/>
</dbReference>
<dbReference type="SUPFAM" id="SSF51905">
    <property type="entry name" value="FAD/NAD(P)-binding domain"/>
    <property type="match status" value="1"/>
</dbReference>
<gene>
    <name evidence="7" type="ordered locus">GNIT_3007</name>
</gene>
<dbReference type="KEGG" id="gni:GNIT_3007"/>
<dbReference type="AlphaFoldDB" id="G4QDS4"/>
<dbReference type="GO" id="GO:0004497">
    <property type="term" value="F:monooxygenase activity"/>
    <property type="evidence" value="ECO:0007669"/>
    <property type="project" value="UniProtKB-KW"/>
</dbReference>
<dbReference type="STRING" id="1085623.GNIT_3007"/>
<dbReference type="PANTHER" id="PTHR13789:SF318">
    <property type="entry name" value="GERANYLGERANYL DIPHOSPHATE REDUCTASE"/>
    <property type="match status" value="1"/>
</dbReference>
<keyword evidence="2" id="KW-0285">Flavoprotein</keyword>
<dbReference type="HOGENOM" id="CLU_009665_19_5_6"/>
<evidence type="ECO:0000256" key="2">
    <source>
        <dbReference type="ARBA" id="ARBA00022630"/>
    </source>
</evidence>
<dbReference type="SUPFAM" id="SSF54373">
    <property type="entry name" value="FAD-linked reductases, C-terminal domain"/>
    <property type="match status" value="1"/>
</dbReference>
<dbReference type="Gene3D" id="3.50.50.60">
    <property type="entry name" value="FAD/NAD(P)-binding domain"/>
    <property type="match status" value="1"/>
</dbReference>
<dbReference type="OrthoDB" id="9782160at2"/>
<keyword evidence="5 7" id="KW-0503">Monooxygenase</keyword>
<dbReference type="EMBL" id="CP003060">
    <property type="protein sequence ID" value="AEP31103.1"/>
    <property type="molecule type" value="Genomic_DNA"/>
</dbReference>
<evidence type="ECO:0000256" key="1">
    <source>
        <dbReference type="ARBA" id="ARBA00001974"/>
    </source>
</evidence>
<evidence type="ECO:0000256" key="5">
    <source>
        <dbReference type="ARBA" id="ARBA00023033"/>
    </source>
</evidence>
<dbReference type="RefSeq" id="WP_014109975.1">
    <property type="nucleotide sequence ID" value="NC_016041.1"/>
</dbReference>
<dbReference type="Proteomes" id="UP000009282">
    <property type="component" value="Chromosome"/>
</dbReference>
<reference evidence="7 8" key="1">
    <citation type="journal article" date="2011" name="J. Bacteriol.">
        <title>Complete genome sequence of seawater bacterium Glaciecola nitratireducens FR1064T.</title>
        <authorList>
            <person name="Bian F."/>
            <person name="Qin Q.L."/>
            <person name="Xie B.B."/>
            <person name="Shu Y.L."/>
            <person name="Zhang X.Y."/>
            <person name="Yu Y."/>
            <person name="Chen B."/>
            <person name="Chen X.L."/>
            <person name="Zhou B.C."/>
            <person name="Zhang Y.Z."/>
        </authorList>
    </citation>
    <scope>NUCLEOTIDE SEQUENCE [LARGE SCALE GENOMIC DNA]</scope>
    <source>
        <strain evidence="8">JCM 12485 / KCTC 12276 / FR1064</strain>
    </source>
</reference>
<dbReference type="InterPro" id="IPR036188">
    <property type="entry name" value="FAD/NAD-bd_sf"/>
</dbReference>
<evidence type="ECO:0000313" key="8">
    <source>
        <dbReference type="Proteomes" id="UP000009282"/>
    </source>
</evidence>
<feature type="domain" description="FAD-binding" evidence="6">
    <location>
        <begin position="5"/>
        <end position="343"/>
    </location>
</feature>
<keyword evidence="8" id="KW-1185">Reference proteome</keyword>
<dbReference type="PRINTS" id="PR00420">
    <property type="entry name" value="RNGMNOXGNASE"/>
</dbReference>
<keyword evidence="4" id="KW-0560">Oxidoreductase</keyword>
<evidence type="ECO:0000256" key="4">
    <source>
        <dbReference type="ARBA" id="ARBA00023002"/>
    </source>
</evidence>
<protein>
    <submittedName>
        <fullName evidence="7">Monooxygenase, FAD-binding protein</fullName>
    </submittedName>
</protein>
<sequence>MGKKIVIAGAGIGGLCAALALAKRNFEVVVYEQSSQLGEVGAGLQLSSNAMHVLEALGVADEVNAKAFAPTSAVMRHYQTGKTYFTVLLGNAATQKYGAHYQHIHRADLHTVLYTACKKMNVSIHLGKGVQSYQQTLQNISIQLSDHESIEADLLIGADGIKSKVQACMLGETPAEFTGQVAWRGVVEANKLPKGLVKPNANLWVGPGKHFVSYYLRGGELVNFVAVQERIDWQKESWNEPGDINELRDTFAGWHPEVTELLSAAEHCFLWALFDRKPLKQWSDRNVTLLGDACHPMLPFLAQGAAMAIEDSYALAHCLASDVDTQTALQTYQNIRLPRTRNIQLNARKNAALYHMSTPIEQAKLAILSGLSNVGLSDTVAASKLDYIYGYNIVGQLN</sequence>
<dbReference type="InterPro" id="IPR002938">
    <property type="entry name" value="FAD-bd"/>
</dbReference>
<comment type="cofactor">
    <cofactor evidence="1">
        <name>FAD</name>
        <dbReference type="ChEBI" id="CHEBI:57692"/>
    </cofactor>
</comment>
<proteinExistence type="predicted"/>
<dbReference type="eggNOG" id="COG0654">
    <property type="taxonomic scope" value="Bacteria"/>
</dbReference>
<name>G4QDS4_GLANF</name>
<accession>G4QDS4</accession>